<dbReference type="GO" id="GO:0005198">
    <property type="term" value="F:structural molecule activity"/>
    <property type="evidence" value="ECO:0000318"/>
    <property type="project" value="GO_Central"/>
</dbReference>
<dbReference type="PROSITE" id="PS50082">
    <property type="entry name" value="WD_REPEATS_2"/>
    <property type="match status" value="1"/>
</dbReference>
<dbReference type="GO" id="GO:0015031">
    <property type="term" value="P:protein transport"/>
    <property type="evidence" value="ECO:0007669"/>
    <property type="project" value="UniProtKB-KW"/>
</dbReference>
<dbReference type="FunFam" id="1.25.40.1030:FF:000004">
    <property type="entry name" value="Protein transport protein SEC31 homolog B"/>
    <property type="match status" value="1"/>
</dbReference>
<evidence type="ECO:0000256" key="8">
    <source>
        <dbReference type="ARBA" id="ARBA00022927"/>
    </source>
</evidence>
<dbReference type="GO" id="GO:0070971">
    <property type="term" value="C:endoplasmic reticulum exit site"/>
    <property type="evidence" value="ECO:0000318"/>
    <property type="project" value="GO_Central"/>
</dbReference>
<evidence type="ECO:0000256" key="7">
    <source>
        <dbReference type="ARBA" id="ARBA00022892"/>
    </source>
</evidence>
<name>A0A1S3YN46_TOBAC</name>
<dbReference type="OMA" id="AQWAFGG"/>
<keyword evidence="3" id="KW-0813">Transport</keyword>
<proteinExistence type="inferred from homology"/>
<dbReference type="GO" id="GO:0007029">
    <property type="term" value="P:endoplasmic reticulum organization"/>
    <property type="evidence" value="ECO:0000318"/>
    <property type="project" value="GO_Central"/>
</dbReference>
<dbReference type="AlphaFoldDB" id="A0A1S3YN46"/>
<evidence type="ECO:0000256" key="5">
    <source>
        <dbReference type="ARBA" id="ARBA00022737"/>
    </source>
</evidence>
<evidence type="ECO:0000256" key="4">
    <source>
        <dbReference type="ARBA" id="ARBA00022574"/>
    </source>
</evidence>
<dbReference type="SUPFAM" id="SSF50978">
    <property type="entry name" value="WD40 repeat-like"/>
    <property type="match status" value="1"/>
</dbReference>
<dbReference type="OrthoDB" id="542917at2759"/>
<dbReference type="RefSeq" id="XP_016453355.1">
    <property type="nucleotide sequence ID" value="XM_016597869.1"/>
</dbReference>
<dbReference type="GeneID" id="107777739"/>
<dbReference type="STRING" id="4097.A0A1S3YN46"/>
<dbReference type="InterPro" id="IPR040251">
    <property type="entry name" value="SEC31-like"/>
</dbReference>
<dbReference type="PANTHER" id="PTHR13923">
    <property type="entry name" value="SEC31-RELATED PROTEIN"/>
    <property type="match status" value="1"/>
</dbReference>
<dbReference type="Gene3D" id="1.25.40.1030">
    <property type="match status" value="1"/>
</dbReference>
<dbReference type="GO" id="GO:0030127">
    <property type="term" value="C:COPII vesicle coat"/>
    <property type="evidence" value="ECO:0000318"/>
    <property type="project" value="GO_Central"/>
</dbReference>
<dbReference type="InterPro" id="IPR015943">
    <property type="entry name" value="WD40/YVTN_repeat-like_dom_sf"/>
</dbReference>
<dbReference type="Gene3D" id="1.20.940.10">
    <property type="entry name" value="Functional domain of the splicing factor Prp18"/>
    <property type="match status" value="1"/>
</dbReference>
<dbReference type="KEGG" id="nta:107777739"/>
<dbReference type="SMR" id="A0A1S3YN46"/>
<dbReference type="PaxDb" id="4097-A0A1S3YN46"/>
<keyword evidence="7" id="KW-0931">ER-Golgi transport</keyword>
<dbReference type="SMART" id="SM00320">
    <property type="entry name" value="WD40"/>
    <property type="match status" value="2"/>
</dbReference>
<keyword evidence="6" id="KW-0256">Endoplasmic reticulum</keyword>
<dbReference type="InterPro" id="IPR001680">
    <property type="entry name" value="WD40_rpt"/>
</dbReference>
<keyword evidence="4 9" id="KW-0853">WD repeat</keyword>
<evidence type="ECO:0000256" key="9">
    <source>
        <dbReference type="PROSITE-ProRule" id="PRU00221"/>
    </source>
</evidence>
<reference evidence="11" key="2">
    <citation type="submission" date="2025-08" db="UniProtKB">
        <authorList>
            <consortium name="RefSeq"/>
        </authorList>
    </citation>
    <scope>IDENTIFICATION</scope>
</reference>
<dbReference type="InterPro" id="IPR036322">
    <property type="entry name" value="WD40_repeat_dom_sf"/>
</dbReference>
<evidence type="ECO:0000256" key="3">
    <source>
        <dbReference type="ARBA" id="ARBA00022448"/>
    </source>
</evidence>
<comment type="similarity">
    <text evidence="2">Belongs to the WD repeat SEC31 family.</text>
</comment>
<evidence type="ECO:0000313" key="11">
    <source>
        <dbReference type="RefSeq" id="XP_016453355.1"/>
    </source>
</evidence>
<dbReference type="InterPro" id="IPR024298">
    <property type="entry name" value="Sec16_Sec23-bd"/>
</dbReference>
<evidence type="ECO:0000256" key="1">
    <source>
        <dbReference type="ARBA" id="ARBA00004240"/>
    </source>
</evidence>
<keyword evidence="5" id="KW-0677">Repeat</keyword>
<evidence type="ECO:0000256" key="2">
    <source>
        <dbReference type="ARBA" id="ARBA00009358"/>
    </source>
</evidence>
<dbReference type="FunFam" id="1.20.940.10:FF:000003">
    <property type="entry name" value="Protein transport protein SEC31 homolog B"/>
    <property type="match status" value="1"/>
</dbReference>
<organism evidence="10 11">
    <name type="scientific">Nicotiana tabacum</name>
    <name type="common">Common tobacco</name>
    <dbReference type="NCBI Taxonomy" id="4097"/>
    <lineage>
        <taxon>Eukaryota</taxon>
        <taxon>Viridiplantae</taxon>
        <taxon>Streptophyta</taxon>
        <taxon>Embryophyta</taxon>
        <taxon>Tracheophyta</taxon>
        <taxon>Spermatophyta</taxon>
        <taxon>Magnoliopsida</taxon>
        <taxon>eudicotyledons</taxon>
        <taxon>Gunneridae</taxon>
        <taxon>Pentapetalae</taxon>
        <taxon>asterids</taxon>
        <taxon>lamiids</taxon>
        <taxon>Solanales</taxon>
        <taxon>Solanaceae</taxon>
        <taxon>Nicotianoideae</taxon>
        <taxon>Nicotianeae</taxon>
        <taxon>Nicotiana</taxon>
    </lineage>
</organism>
<keyword evidence="8" id="KW-0653">Protein transport</keyword>
<comment type="subcellular location">
    <subcellularLocation>
        <location evidence="1">Endoplasmic reticulum</location>
    </subcellularLocation>
</comment>
<accession>A0A1S3YN46</accession>
<dbReference type="GO" id="GO:0090110">
    <property type="term" value="P:COPII-coated vesicle cargo loading"/>
    <property type="evidence" value="ECO:0000318"/>
    <property type="project" value="GO_Central"/>
</dbReference>
<dbReference type="Pfam" id="PF12931">
    <property type="entry name" value="TPR_Sec16"/>
    <property type="match status" value="1"/>
</dbReference>
<reference evidence="10" key="1">
    <citation type="journal article" date="2014" name="Nat. Commun.">
        <title>The tobacco genome sequence and its comparison with those of tomato and potato.</title>
        <authorList>
            <person name="Sierro N."/>
            <person name="Battey J.N."/>
            <person name="Ouadi S."/>
            <person name="Bakaher N."/>
            <person name="Bovet L."/>
            <person name="Willig A."/>
            <person name="Goepfert S."/>
            <person name="Peitsch M.C."/>
            <person name="Ivanov N.V."/>
        </authorList>
    </citation>
    <scope>NUCLEOTIDE SEQUENCE [LARGE SCALE GENOMIC DNA]</scope>
</reference>
<protein>
    <submittedName>
        <fullName evidence="11">Protein transport protein SEC31 homolog B</fullName>
    </submittedName>
</protein>
<keyword evidence="10" id="KW-1185">Reference proteome</keyword>
<dbReference type="Gene3D" id="2.130.10.10">
    <property type="entry name" value="YVTN repeat-like/Quinoprotein amine dehydrogenase"/>
    <property type="match status" value="1"/>
</dbReference>
<sequence>MRNVMSPVKEFVGHTKGVIAMSWCPLDSSYLLTCAKDNRTICWDVVSGEIVSELPAGTNWNFDVHWYPKCPGVISASSFDGKIGIYNIEGCGRAGDGDGYFGAAPLRAPKWWSKKKAGVSFGFGGKLVSFRAADAPTGSTEVHVHNVVTEEGLVSRSSEFETAIQNGEKTSLRLFCEKKCQESESPGEKEVWGFLKVMFEDDGDARTKLLSHLGFTLPVDEKDTMQNDISEQVSALALDEDLSGKDAVNKENLMHVTDNGEDFFNNLPSPKADTPVSTSVSSFAVDESVDVKESQQEVDAQEGSADTSFDETVQRALVVGDYKGAVAQCISANRMADALVIAHVGGASLWEQTRDQCLKTSQSSYLRVVAAMVNNDLMSLVNTRPLKSWKETLALLCTFAPQDEWTSLCDTLASRLLAAGETLPATLCYICAGNIDKTIEIWSRTLAGKRDGKSYVDLLQDLMEKTIVFALATGQKRFSASLCKLLEKYAEILASQGLLTTAMEYLKLMGSDELSPELTILRDRIALSTEPAKDTSKSMAFDNSQLHSGSGYVADQSGYGMVDPSQHYYPEQPSKPQPSISNSPYAENYQQPFGSSYSSGFNAPVPYQPAPQQNIQQPNIFLPTPTPPVPQGNIPPPPVATQPAKTSFIPTNPPALRNVEQYQQPPHTLGAQLYPGPANTGYPAGPNVPPPYGPNPTQVGPAFGQKMPQVVAPSQAPRGFMPVNNTVQRPGMAPMQPPSPTQPAQAQLPAAPAAPPPTVQTVDTSNVPAQQKPVIATLTRLFNETSEALGGARANPAKKREIEDNSKKLGALFAKLNSGDISKNAAEKLVQLCQALDNGDFSTALQIQVLLTTSDWDECNFWLATLKRMIKIRQSFR</sequence>
<dbReference type="Proteomes" id="UP000790787">
    <property type="component" value="Chromosome 22"/>
</dbReference>
<evidence type="ECO:0000256" key="6">
    <source>
        <dbReference type="ARBA" id="ARBA00022824"/>
    </source>
</evidence>
<gene>
    <name evidence="11" type="primary">LOC107777739</name>
</gene>
<dbReference type="PANTHER" id="PTHR13923:SF11">
    <property type="entry name" value="SECRETORY 31, ISOFORM D"/>
    <property type="match status" value="1"/>
</dbReference>
<evidence type="ECO:0000313" key="10">
    <source>
        <dbReference type="Proteomes" id="UP000790787"/>
    </source>
</evidence>